<proteinExistence type="predicted"/>
<dbReference type="PANTHER" id="PTHR43788">
    <property type="entry name" value="DNA2/NAM7 HELICASE FAMILY MEMBER"/>
    <property type="match status" value="1"/>
</dbReference>
<feature type="domain" description="ATP-dependent RecD2 DNA helicase-like helix-hairpin-helix" evidence="4">
    <location>
        <begin position="9"/>
        <end position="82"/>
    </location>
</feature>
<comment type="caution">
    <text evidence="5">The sequence shown here is derived from an EMBL/GenBank/DDBJ whole genome shotgun (WGS) entry which is preliminary data.</text>
</comment>
<sequence>MVSKLTHLTGIGETHAARIIKHLGNGSESRALDRIESNPYDLIQVPRIGFKTADRIALTHYRLRTDNPDRHFAGNQYLLEQEGSLPERDYLSKRQALGLTENQHQYRGVEQDSGRVWYPSVLEAEKKFAEWVVTCLELPSAPRPLPPLRATAEEAAYLEELDPIQQRAALTAIHGSMPCLTITGGAGTGKTRVIAAIAKLAELHEIPLAVSAFAGKAADRVRESLELAGVVPEYSGTIHRMLGYRGNGGFADEKLAYKIIIIDEASMVETRLLWHVVRAMTEGARLILVGDDGQLPPVGFGQPFKDLISLGAPRVHLEKNYRQRDQLGIIDLAHHVRTGKVLHSIDPTCVDLQVSKDISTITETLLESLAGQNVDDWQLITWKNEDAEAMNVVIQDIVNPTGFPLMTYRVFGAQDQVEIRSNDKVMVRQNDYDLGIFNGQLGTALDTRLVTIVQERQAESLEDHAIADDDGIIREKKDVLCLLVRIGGEIVNIPLEDASELIRLGYAITVHKAQGSDWNRVIIFQTCPVAFDAQRWWYTSVTRAKSMLHIYYADKALGNPLLRWWMNAHRTMHDGPSILVGRIKKLKQELDQKGFLKVWNTMTEEARQQHIENLLS</sequence>
<keyword evidence="6" id="KW-1185">Reference proteome</keyword>
<accession>A0A511MZ65</accession>
<dbReference type="Proteomes" id="UP000321306">
    <property type="component" value="Unassembled WGS sequence"/>
</dbReference>
<organism evidence="5 6">
    <name type="scientific">Deinococcus cellulosilyticus (strain DSM 18568 / NBRC 106333 / KACC 11606 / 5516J-15)</name>
    <dbReference type="NCBI Taxonomy" id="1223518"/>
    <lineage>
        <taxon>Bacteria</taxon>
        <taxon>Thermotogati</taxon>
        <taxon>Deinococcota</taxon>
        <taxon>Deinococci</taxon>
        <taxon>Deinococcales</taxon>
        <taxon>Deinococcaceae</taxon>
        <taxon>Deinococcus</taxon>
    </lineage>
</organism>
<evidence type="ECO:0000259" key="4">
    <source>
        <dbReference type="Pfam" id="PF14490"/>
    </source>
</evidence>
<dbReference type="GO" id="GO:0005524">
    <property type="term" value="F:ATP binding"/>
    <property type="evidence" value="ECO:0007669"/>
    <property type="project" value="UniProtKB-KW"/>
</dbReference>
<dbReference type="RefSeq" id="WP_146883568.1">
    <property type="nucleotide sequence ID" value="NZ_BJXB01000005.1"/>
</dbReference>
<evidence type="ECO:0000313" key="6">
    <source>
        <dbReference type="Proteomes" id="UP000321306"/>
    </source>
</evidence>
<evidence type="ECO:0000259" key="3">
    <source>
        <dbReference type="Pfam" id="PF13538"/>
    </source>
</evidence>
<dbReference type="AlphaFoldDB" id="A0A511MZ65"/>
<reference evidence="5 6" key="1">
    <citation type="submission" date="2019-07" db="EMBL/GenBank/DDBJ databases">
        <title>Whole genome shotgun sequence of Deinococcus cellulosilyticus NBRC 106333.</title>
        <authorList>
            <person name="Hosoyama A."/>
            <person name="Uohara A."/>
            <person name="Ohji S."/>
            <person name="Ichikawa N."/>
        </authorList>
    </citation>
    <scope>NUCLEOTIDE SEQUENCE [LARGE SCALE GENOMIC DNA]</scope>
    <source>
        <strain evidence="5 6">NBRC 106333</strain>
    </source>
</reference>
<dbReference type="CDD" id="cd18809">
    <property type="entry name" value="SF1_C_RecD"/>
    <property type="match status" value="1"/>
</dbReference>
<dbReference type="InterPro" id="IPR029493">
    <property type="entry name" value="RecD2-like_HHH"/>
</dbReference>
<dbReference type="Gene3D" id="3.40.50.300">
    <property type="entry name" value="P-loop containing nucleotide triphosphate hydrolases"/>
    <property type="match status" value="2"/>
</dbReference>
<keyword evidence="2" id="KW-0067">ATP-binding</keyword>
<keyword evidence="1" id="KW-0547">Nucleotide-binding</keyword>
<dbReference type="InterPro" id="IPR050534">
    <property type="entry name" value="Coronavir_polyprotein_1ab"/>
</dbReference>
<evidence type="ECO:0000256" key="1">
    <source>
        <dbReference type="ARBA" id="ARBA00022741"/>
    </source>
</evidence>
<dbReference type="SUPFAM" id="SSF52540">
    <property type="entry name" value="P-loop containing nucleoside triphosphate hydrolases"/>
    <property type="match status" value="2"/>
</dbReference>
<dbReference type="OrthoDB" id="9763659at2"/>
<dbReference type="EMBL" id="BJXB01000005">
    <property type="protein sequence ID" value="GEM45884.1"/>
    <property type="molecule type" value="Genomic_DNA"/>
</dbReference>
<dbReference type="CDD" id="cd17933">
    <property type="entry name" value="DEXSc_RecD-like"/>
    <property type="match status" value="1"/>
</dbReference>
<feature type="domain" description="UvrD-like helicase C-terminal" evidence="3">
    <location>
        <begin position="505"/>
        <end position="550"/>
    </location>
</feature>
<dbReference type="Gene3D" id="2.30.30.940">
    <property type="match status" value="1"/>
</dbReference>
<protein>
    <submittedName>
        <fullName evidence="5">Uncharacterized protein</fullName>
    </submittedName>
</protein>
<dbReference type="Pfam" id="PF14490">
    <property type="entry name" value="HHH_RecD2"/>
    <property type="match status" value="1"/>
</dbReference>
<dbReference type="GO" id="GO:0003678">
    <property type="term" value="F:DNA helicase activity"/>
    <property type="evidence" value="ECO:0007669"/>
    <property type="project" value="UniProtKB-ARBA"/>
</dbReference>
<evidence type="ECO:0000313" key="5">
    <source>
        <dbReference type="EMBL" id="GEM45884.1"/>
    </source>
</evidence>
<evidence type="ECO:0000256" key="2">
    <source>
        <dbReference type="ARBA" id="ARBA00022840"/>
    </source>
</evidence>
<dbReference type="InterPro" id="IPR027417">
    <property type="entry name" value="P-loop_NTPase"/>
</dbReference>
<dbReference type="InterPro" id="IPR027785">
    <property type="entry name" value="UvrD-like_helicase_C"/>
</dbReference>
<dbReference type="PANTHER" id="PTHR43788:SF6">
    <property type="entry name" value="DNA HELICASE B"/>
    <property type="match status" value="1"/>
</dbReference>
<dbReference type="Pfam" id="PF13538">
    <property type="entry name" value="UvrD_C_2"/>
    <property type="match status" value="1"/>
</dbReference>
<dbReference type="Pfam" id="PF13604">
    <property type="entry name" value="AAA_30"/>
    <property type="match status" value="1"/>
</dbReference>
<dbReference type="Gene3D" id="1.10.150.20">
    <property type="entry name" value="5' to 3' exonuclease, C-terminal subdomain"/>
    <property type="match status" value="1"/>
</dbReference>
<gene>
    <name evidence="5" type="ORF">DC3_15190</name>
</gene>
<name>A0A511MZ65_DEIC1</name>